<dbReference type="Proteomes" id="UP000598217">
    <property type="component" value="Unassembled WGS sequence"/>
</dbReference>
<proteinExistence type="predicted"/>
<gene>
    <name evidence="1" type="ORF">H4W79_001854</name>
</gene>
<evidence type="ECO:0008006" key="3">
    <source>
        <dbReference type="Google" id="ProtNLM"/>
    </source>
</evidence>
<dbReference type="EMBL" id="JADBDY010000001">
    <property type="protein sequence ID" value="MBE1457640.1"/>
    <property type="molecule type" value="Genomic_DNA"/>
</dbReference>
<dbReference type="RefSeq" id="WP_191271241.1">
    <property type="nucleotide sequence ID" value="NZ_BMXJ01000004.1"/>
</dbReference>
<sequence>MSVEGVYFEALYAGSEDPWGFRTRWYERRKRSLTLACLPRERYVRAFEPGSSIGVLTRGLADRCDSLLAWEGAPEAVARARADLADAPHVEVVRARVPERWPRGAFDLVVLSELLYYFDDGDLGVLLDRTADSLAGGGTLVAVHWRHPVADHVRSGDEVHRAVAARAELARTACHEERDFLLEVYEAAGGGAPCSVAEREGLV</sequence>
<evidence type="ECO:0000313" key="2">
    <source>
        <dbReference type="Proteomes" id="UP000598217"/>
    </source>
</evidence>
<evidence type="ECO:0000313" key="1">
    <source>
        <dbReference type="EMBL" id="MBE1457640.1"/>
    </source>
</evidence>
<accession>A0ABR9HF37</accession>
<keyword evidence="2" id="KW-1185">Reference proteome</keyword>
<dbReference type="Pfam" id="PF05401">
    <property type="entry name" value="NodS"/>
    <property type="match status" value="1"/>
</dbReference>
<dbReference type="SUPFAM" id="SSF53335">
    <property type="entry name" value="S-adenosyl-L-methionine-dependent methyltransferases"/>
    <property type="match status" value="1"/>
</dbReference>
<name>A0ABR9HF37_9ACTN</name>
<comment type="caution">
    <text evidence="1">The sequence shown here is derived from an EMBL/GenBank/DDBJ whole genome shotgun (WGS) entry which is preliminary data.</text>
</comment>
<dbReference type="Gene3D" id="3.40.50.150">
    <property type="entry name" value="Vaccinia Virus protein VP39"/>
    <property type="match status" value="1"/>
</dbReference>
<dbReference type="InterPro" id="IPR029063">
    <property type="entry name" value="SAM-dependent_MTases_sf"/>
</dbReference>
<protein>
    <recommendedName>
        <fullName evidence="3">Nodulation protein S (NodS)</fullName>
    </recommendedName>
</protein>
<reference evidence="1 2" key="1">
    <citation type="submission" date="2020-10" db="EMBL/GenBank/DDBJ databases">
        <title>Sequencing the genomes of 1000 actinobacteria strains.</title>
        <authorList>
            <person name="Klenk H.-P."/>
        </authorList>
    </citation>
    <scope>NUCLEOTIDE SEQUENCE [LARGE SCALE GENOMIC DNA]</scope>
    <source>
        <strain evidence="1 2">DSM 45157</strain>
    </source>
</reference>
<organism evidence="1 2">
    <name type="scientific">Nocardiopsis terrae</name>
    <dbReference type="NCBI Taxonomy" id="372655"/>
    <lineage>
        <taxon>Bacteria</taxon>
        <taxon>Bacillati</taxon>
        <taxon>Actinomycetota</taxon>
        <taxon>Actinomycetes</taxon>
        <taxon>Streptosporangiales</taxon>
        <taxon>Nocardiopsidaceae</taxon>
        <taxon>Nocardiopsis</taxon>
    </lineage>
</organism>
<dbReference type="InterPro" id="IPR008715">
    <property type="entry name" value="SAM-MeTfrase_NodS-like"/>
</dbReference>